<dbReference type="EMBL" id="WQLA01000003">
    <property type="protein sequence ID" value="MVN91535.1"/>
    <property type="molecule type" value="Genomic_DNA"/>
</dbReference>
<evidence type="ECO:0000256" key="1">
    <source>
        <dbReference type="SAM" id="MobiDB-lite"/>
    </source>
</evidence>
<keyword evidence="4" id="KW-1185">Reference proteome</keyword>
<comment type="caution">
    <text evidence="3">The sequence shown here is derived from an EMBL/GenBank/DDBJ whole genome shotgun (WGS) entry which is preliminary data.</text>
</comment>
<sequence>MVAKIKSGKSLIGALNYNERKVAKGTAKLIAAVRYSKDMDKLNFHDKLLRLTDLAAGNERTKTNTVHISLNFPNGERLSDDRLQQITQDYMIGIGFDGQPYLVYRHEDAGHPHIHIVTTNIKSDGERISLHYLGQNQSEKARKEIEVKYQLTKAEDQKLQKPDMKAGVKAADYGQEETKRSITNILGYVVRTYKFTSLPELNAVLQQYHIAADQGSKDSRMYARSGLMYWMLDSKGNKIGVPIKASSIYGKPTLKALEERFKLNATLRKPFKKNLIKVLDEMLKHPLTAQQLQKQLWAKGVQIILRRNEEGRLYGVTFIDKNNKAVFNGSDLGKTYSANQLATKLLPEPKQNRQTQTDDWSPTATDHGQSIRSQLLDVLFEAEQQDLAALNKFKRKKRKGLNL</sequence>
<evidence type="ECO:0000313" key="4">
    <source>
        <dbReference type="Proteomes" id="UP000434850"/>
    </source>
</evidence>
<accession>A0A6I4I8G0</accession>
<reference evidence="3 4" key="1">
    <citation type="submission" date="2019-12" db="EMBL/GenBank/DDBJ databases">
        <title>Mucilaginibacter sp. HME9299 genome sequencing and assembly.</title>
        <authorList>
            <person name="Kang H."/>
            <person name="Kim H."/>
            <person name="Joh K."/>
        </authorList>
    </citation>
    <scope>NUCLEOTIDE SEQUENCE [LARGE SCALE GENOMIC DNA]</scope>
    <source>
        <strain evidence="3 4">HME9299</strain>
    </source>
</reference>
<dbReference type="RefSeq" id="WP_157541827.1">
    <property type="nucleotide sequence ID" value="NZ_WQLA01000003.1"/>
</dbReference>
<evidence type="ECO:0000259" key="2">
    <source>
        <dbReference type="Pfam" id="PF03432"/>
    </source>
</evidence>
<gene>
    <name evidence="3" type="ORF">GO816_10400</name>
</gene>
<protein>
    <submittedName>
        <fullName evidence="3">Relaxase/mobilization nuclease domain-containing protein</fullName>
    </submittedName>
</protein>
<name>A0A6I4I8G0_9SPHI</name>
<proteinExistence type="predicted"/>
<feature type="compositionally biased region" description="Polar residues" evidence="1">
    <location>
        <begin position="352"/>
        <end position="367"/>
    </location>
</feature>
<evidence type="ECO:0000313" key="3">
    <source>
        <dbReference type="EMBL" id="MVN91535.1"/>
    </source>
</evidence>
<feature type="region of interest" description="Disordered" evidence="1">
    <location>
        <begin position="347"/>
        <end position="367"/>
    </location>
</feature>
<dbReference type="Proteomes" id="UP000434850">
    <property type="component" value="Unassembled WGS sequence"/>
</dbReference>
<dbReference type="InterPro" id="IPR005094">
    <property type="entry name" value="Endonuclease_MobA/VirD2"/>
</dbReference>
<dbReference type="Pfam" id="PF03432">
    <property type="entry name" value="Relaxase"/>
    <property type="match status" value="1"/>
</dbReference>
<feature type="domain" description="MobA/VirD2-like nuclease" evidence="2">
    <location>
        <begin position="32"/>
        <end position="151"/>
    </location>
</feature>
<dbReference type="AlphaFoldDB" id="A0A6I4I8G0"/>
<organism evidence="3 4">
    <name type="scientific">Mucilaginibacter aquatilis</name>
    <dbReference type="NCBI Taxonomy" id="1517760"/>
    <lineage>
        <taxon>Bacteria</taxon>
        <taxon>Pseudomonadati</taxon>
        <taxon>Bacteroidota</taxon>
        <taxon>Sphingobacteriia</taxon>
        <taxon>Sphingobacteriales</taxon>
        <taxon>Sphingobacteriaceae</taxon>
        <taxon>Mucilaginibacter</taxon>
    </lineage>
</organism>
<dbReference type="OrthoDB" id="915634at2"/>